<dbReference type="PROSITE" id="PS51450">
    <property type="entry name" value="LRR"/>
    <property type="match status" value="1"/>
</dbReference>
<dbReference type="OMA" id="PNYREYM"/>
<dbReference type="STRING" id="759272.G0S6F0"/>
<evidence type="ECO:0000313" key="7">
    <source>
        <dbReference type="EMBL" id="EGS21605.1"/>
    </source>
</evidence>
<dbReference type="GO" id="GO:0000398">
    <property type="term" value="P:mRNA splicing, via spliceosome"/>
    <property type="evidence" value="ECO:0007669"/>
    <property type="project" value="InterPro"/>
</dbReference>
<evidence type="ECO:0000256" key="3">
    <source>
        <dbReference type="ARBA" id="ARBA00022737"/>
    </source>
</evidence>
<dbReference type="KEGG" id="cthr:CTHT_0034680"/>
<gene>
    <name evidence="7" type="ORF">CTHT_0034680</name>
</gene>
<dbReference type="OrthoDB" id="433501at2759"/>
<dbReference type="InterPro" id="IPR032675">
    <property type="entry name" value="LRR_dom_sf"/>
</dbReference>
<keyword evidence="2" id="KW-0433">Leucine-rich repeat</keyword>
<accession>G0S6F0</accession>
<sequence>MRLTAELIQNSLSYLNPLKERELDLRGHRIPAIENLGVAGPHDAIDLTDNDIQVLGNFPLSPRLRTLLVARNRVAMIHPTLPNAIPNLRNLVLASNNLTELSDLDVLGKFPRLTHLVLMDNPVTKKEVKDAERNKAKELFGTAEAPTELAAKIMGIKSKTFDVTAVPNGETQKSKLSRLKLTEKERKKLQEMIKKATSLEEIIRLEKYLNEGRLPPGIMVVEDAMEEHISMTSQSVDIWDRD</sequence>
<dbReference type="GeneID" id="18257506"/>
<dbReference type="eggNOG" id="KOG1644">
    <property type="taxonomic scope" value="Eukaryota"/>
</dbReference>
<comment type="subcellular location">
    <subcellularLocation>
        <location evidence="1">Nucleus</location>
    </subcellularLocation>
</comment>
<keyword evidence="8" id="KW-1185">Reference proteome</keyword>
<keyword evidence="3" id="KW-0677">Repeat</keyword>
<keyword evidence="7" id="KW-0687">Ribonucleoprotein</keyword>
<evidence type="ECO:0000256" key="2">
    <source>
        <dbReference type="ARBA" id="ARBA00022614"/>
    </source>
</evidence>
<protein>
    <recommendedName>
        <fullName evidence="6">U2 small nuclear ribonucleoprotein A'</fullName>
    </recommendedName>
</protein>
<comment type="similarity">
    <text evidence="5">Belongs to the U2 small nuclear ribonucleoprotein A family.</text>
</comment>
<evidence type="ECO:0000256" key="4">
    <source>
        <dbReference type="ARBA" id="ARBA00023242"/>
    </source>
</evidence>
<evidence type="ECO:0000313" key="8">
    <source>
        <dbReference type="Proteomes" id="UP000008066"/>
    </source>
</evidence>
<dbReference type="PANTHER" id="PTHR10552:SF6">
    <property type="entry name" value="U2 SMALL NUCLEAR RIBONUCLEOPROTEIN A"/>
    <property type="match status" value="1"/>
</dbReference>
<dbReference type="InterPro" id="IPR001611">
    <property type="entry name" value="Leu-rich_rpt"/>
</dbReference>
<reference evidence="9" key="2">
    <citation type="journal article" date="2025" name="Cell Res.">
        <title>Structural insights into spliceosome fidelity: DHX35-GPATCH1- mediated rejection of aberrant splicing substrates.</title>
        <authorList>
            <person name="Li Y."/>
            <person name="Fischer P."/>
            <person name="Wang M."/>
            <person name="Zhou Q."/>
            <person name="Song A."/>
            <person name="Yuan R."/>
            <person name="Meng W."/>
            <person name="Chen F.X."/>
            <person name="Luhrmann R."/>
            <person name="Lau B."/>
            <person name="Hurt E."/>
            <person name="Cheng J."/>
        </authorList>
    </citation>
    <scope>STRUCTURE BY ELECTRON MICROSCOPY (2.80 ANGSTROMS)</scope>
</reference>
<dbReference type="PANTHER" id="PTHR10552">
    <property type="entry name" value="U2 SMALL NUCLEAR RIBONUCLEOPROTEIN A"/>
    <property type="match status" value="1"/>
</dbReference>
<proteinExistence type="evidence at protein level"/>
<dbReference type="GO" id="GO:0005686">
    <property type="term" value="C:U2 snRNP"/>
    <property type="evidence" value="ECO:0007669"/>
    <property type="project" value="TreeGrafter"/>
</dbReference>
<dbReference type="EMDB" id="EMD-62841"/>
<dbReference type="Gene3D" id="3.80.10.10">
    <property type="entry name" value="Ribonuclease Inhibitor"/>
    <property type="match status" value="1"/>
</dbReference>
<dbReference type="AlphaFoldDB" id="G0S6F0"/>
<dbReference type="HOGENOM" id="CLU_061027_1_0_1"/>
<dbReference type="InterPro" id="IPR044640">
    <property type="entry name" value="RU2A"/>
</dbReference>
<dbReference type="SUPFAM" id="SSF52058">
    <property type="entry name" value="L domain-like"/>
    <property type="match status" value="1"/>
</dbReference>
<organism evidence="8">
    <name type="scientific">Chaetomium thermophilum (strain DSM 1495 / CBS 144.50 / IMI 039719)</name>
    <name type="common">Thermochaetoides thermophila</name>
    <dbReference type="NCBI Taxonomy" id="759272"/>
    <lineage>
        <taxon>Eukaryota</taxon>
        <taxon>Fungi</taxon>
        <taxon>Dikarya</taxon>
        <taxon>Ascomycota</taxon>
        <taxon>Pezizomycotina</taxon>
        <taxon>Sordariomycetes</taxon>
        <taxon>Sordariomycetidae</taxon>
        <taxon>Sordariales</taxon>
        <taxon>Chaetomiaceae</taxon>
        <taxon>Thermochaetoides</taxon>
    </lineage>
</organism>
<dbReference type="EMBL" id="GL988041">
    <property type="protein sequence ID" value="EGS21605.1"/>
    <property type="molecule type" value="Genomic_DNA"/>
</dbReference>
<reference evidence="7 8" key="1">
    <citation type="journal article" date="2011" name="Cell">
        <title>Insight into structure and assembly of the nuclear pore complex by utilizing the genome of a eukaryotic thermophile.</title>
        <authorList>
            <person name="Amlacher S."/>
            <person name="Sarges P."/>
            <person name="Flemming D."/>
            <person name="van Noort V."/>
            <person name="Kunze R."/>
            <person name="Devos D.P."/>
            <person name="Arumugam M."/>
            <person name="Bork P."/>
            <person name="Hurt E."/>
        </authorList>
    </citation>
    <scope>NUCLEOTIDE SEQUENCE [LARGE SCALE GENOMIC DNA]</scope>
    <source>
        <strain evidence="8">DSM 1495 / CBS 144.50 / IMI 039719</strain>
    </source>
</reference>
<dbReference type="GO" id="GO:0030620">
    <property type="term" value="F:U2 snRNA binding"/>
    <property type="evidence" value="ECO:0007669"/>
    <property type="project" value="InterPro"/>
</dbReference>
<keyword evidence="4" id="KW-0539">Nucleus</keyword>
<dbReference type="PDB" id="9L5R">
    <property type="method" value="EM"/>
    <property type="resolution" value="2.80 A"/>
    <property type="chains" value="h=1-242"/>
</dbReference>
<name>G0S6F0_CHATD</name>
<keyword evidence="9" id="KW-0002">3D-structure</keyword>
<evidence type="ECO:0000256" key="1">
    <source>
        <dbReference type="ARBA" id="ARBA00004123"/>
    </source>
</evidence>
<dbReference type="Proteomes" id="UP000008066">
    <property type="component" value="Unassembled WGS sequence"/>
</dbReference>
<dbReference type="RefSeq" id="XP_006693901.1">
    <property type="nucleotide sequence ID" value="XM_006693838.1"/>
</dbReference>
<evidence type="ECO:0000256" key="6">
    <source>
        <dbReference type="ARBA" id="ARBA00024238"/>
    </source>
</evidence>
<evidence type="ECO:0000256" key="5">
    <source>
        <dbReference type="ARBA" id="ARBA00024196"/>
    </source>
</evidence>
<dbReference type="SMR" id="G0S6F0"/>
<dbReference type="Pfam" id="PF14580">
    <property type="entry name" value="LRR_9"/>
    <property type="match status" value="1"/>
</dbReference>
<evidence type="ECO:0007829" key="9">
    <source>
        <dbReference type="PDB" id="9L5R"/>
    </source>
</evidence>